<dbReference type="InterPro" id="IPR050862">
    <property type="entry name" value="RdRp_reductase_class-2"/>
</dbReference>
<dbReference type="Gene3D" id="3.20.70.20">
    <property type="match status" value="1"/>
</dbReference>
<dbReference type="SUPFAM" id="SSF51998">
    <property type="entry name" value="PFL-like glycyl radical enzymes"/>
    <property type="match status" value="1"/>
</dbReference>
<feature type="domain" description="Ribonucleotide reductase large subunit C-terminal" evidence="5">
    <location>
        <begin position="45"/>
        <end position="147"/>
    </location>
</feature>
<dbReference type="EMBL" id="SNRY01007357">
    <property type="protein sequence ID" value="KAA6310571.1"/>
    <property type="molecule type" value="Genomic_DNA"/>
</dbReference>
<dbReference type="AlphaFoldDB" id="A0A5J4PNV2"/>
<proteinExistence type="predicted"/>
<protein>
    <submittedName>
        <fullName evidence="6">Vitamin B12-dependent ribonucleotide reductase</fullName>
        <ecNumber evidence="6">1.17.4.1</ecNumber>
    </submittedName>
</protein>
<keyword evidence="4" id="KW-0170">Cobalt</keyword>
<accession>A0A5J4PNV2</accession>
<dbReference type="GO" id="GO:0031419">
    <property type="term" value="F:cobalamin binding"/>
    <property type="evidence" value="ECO:0007669"/>
    <property type="project" value="UniProtKB-KW"/>
</dbReference>
<reference evidence="6" key="1">
    <citation type="submission" date="2019-03" db="EMBL/GenBank/DDBJ databases">
        <title>Single cell metagenomics reveals metabolic interactions within the superorganism composed of flagellate Streblomastix strix and complex community of Bacteroidetes bacteria on its surface.</title>
        <authorList>
            <person name="Treitli S.C."/>
            <person name="Kolisko M."/>
            <person name="Husnik F."/>
            <person name="Keeling P."/>
            <person name="Hampl V."/>
        </authorList>
    </citation>
    <scope>NUCLEOTIDE SEQUENCE</scope>
    <source>
        <strain evidence="6">STM</strain>
    </source>
</reference>
<evidence type="ECO:0000256" key="3">
    <source>
        <dbReference type="ARBA" id="ARBA00023002"/>
    </source>
</evidence>
<dbReference type="InterPro" id="IPR000788">
    <property type="entry name" value="RNR_lg_C"/>
</dbReference>
<gene>
    <name evidence="6" type="ORF">EZS27_038145</name>
</gene>
<keyword evidence="3 6" id="KW-0560">Oxidoreductase</keyword>
<dbReference type="EC" id="1.17.4.1" evidence="6"/>
<organism evidence="6">
    <name type="scientific">termite gut metagenome</name>
    <dbReference type="NCBI Taxonomy" id="433724"/>
    <lineage>
        <taxon>unclassified sequences</taxon>
        <taxon>metagenomes</taxon>
        <taxon>organismal metagenomes</taxon>
    </lineage>
</organism>
<evidence type="ECO:0000256" key="1">
    <source>
        <dbReference type="ARBA" id="ARBA00001922"/>
    </source>
</evidence>
<evidence type="ECO:0000313" key="6">
    <source>
        <dbReference type="EMBL" id="KAA6310571.1"/>
    </source>
</evidence>
<feature type="non-terminal residue" evidence="6">
    <location>
        <position position="1"/>
    </location>
</feature>
<name>A0A5J4PNV2_9ZZZZ</name>
<sequence>LMVSMGIRHENVENFVTSKLENGKYSGANISVRLDDEWLNAALYDKSKEEKHLWDKIIHSAWKCADPGLLFWDTIIRESVADCYKDFGFETVTTNPCGEIPLSPYDSCRLLLLNLYSYVVNPFTNSAYFDRELFRKHCKIAVKIMDNR</sequence>
<evidence type="ECO:0000259" key="5">
    <source>
        <dbReference type="Pfam" id="PF02867"/>
    </source>
</evidence>
<dbReference type="Pfam" id="PF02867">
    <property type="entry name" value="Ribonuc_red_lgC"/>
    <property type="match status" value="1"/>
</dbReference>
<keyword evidence="2" id="KW-0846">Cobalamin</keyword>
<comment type="cofactor">
    <cofactor evidence="1">
        <name>adenosylcob(III)alamin</name>
        <dbReference type="ChEBI" id="CHEBI:18408"/>
    </cofactor>
</comment>
<dbReference type="PANTHER" id="PTHR43371">
    <property type="entry name" value="VITAMIN B12-DEPENDENT RIBONUCLEOTIDE REDUCTASE"/>
    <property type="match status" value="1"/>
</dbReference>
<evidence type="ECO:0000256" key="4">
    <source>
        <dbReference type="ARBA" id="ARBA00023285"/>
    </source>
</evidence>
<dbReference type="GO" id="GO:0004748">
    <property type="term" value="F:ribonucleoside-diphosphate reductase activity, thioredoxin disulfide as acceptor"/>
    <property type="evidence" value="ECO:0007669"/>
    <property type="project" value="UniProtKB-EC"/>
</dbReference>
<comment type="caution">
    <text evidence="6">The sequence shown here is derived from an EMBL/GenBank/DDBJ whole genome shotgun (WGS) entry which is preliminary data.</text>
</comment>
<dbReference type="PANTHER" id="PTHR43371:SF1">
    <property type="entry name" value="RIBONUCLEOSIDE-DIPHOSPHATE REDUCTASE"/>
    <property type="match status" value="1"/>
</dbReference>
<evidence type="ECO:0000256" key="2">
    <source>
        <dbReference type="ARBA" id="ARBA00022628"/>
    </source>
</evidence>